<keyword evidence="1" id="KW-1133">Transmembrane helix</keyword>
<dbReference type="KEGG" id="ehx:EMIHUDRAFT_227845"/>
<dbReference type="STRING" id="2903.R1FNX7"/>
<evidence type="ECO:0000313" key="3">
    <source>
        <dbReference type="Proteomes" id="UP000013827"/>
    </source>
</evidence>
<reference evidence="3" key="1">
    <citation type="journal article" date="2013" name="Nature">
        <title>Pan genome of the phytoplankton Emiliania underpins its global distribution.</title>
        <authorList>
            <person name="Read B.A."/>
            <person name="Kegel J."/>
            <person name="Klute M.J."/>
            <person name="Kuo A."/>
            <person name="Lefebvre S.C."/>
            <person name="Maumus F."/>
            <person name="Mayer C."/>
            <person name="Miller J."/>
            <person name="Monier A."/>
            <person name="Salamov A."/>
            <person name="Young J."/>
            <person name="Aguilar M."/>
            <person name="Claverie J.M."/>
            <person name="Frickenhaus S."/>
            <person name="Gonzalez K."/>
            <person name="Herman E.K."/>
            <person name="Lin Y.C."/>
            <person name="Napier J."/>
            <person name="Ogata H."/>
            <person name="Sarno A.F."/>
            <person name="Shmutz J."/>
            <person name="Schroeder D."/>
            <person name="de Vargas C."/>
            <person name="Verret F."/>
            <person name="von Dassow P."/>
            <person name="Valentin K."/>
            <person name="Van de Peer Y."/>
            <person name="Wheeler G."/>
            <person name="Dacks J.B."/>
            <person name="Delwiche C.F."/>
            <person name="Dyhrman S.T."/>
            <person name="Glockner G."/>
            <person name="John U."/>
            <person name="Richards T."/>
            <person name="Worden A.Z."/>
            <person name="Zhang X."/>
            <person name="Grigoriev I.V."/>
            <person name="Allen A.E."/>
            <person name="Bidle K."/>
            <person name="Borodovsky M."/>
            <person name="Bowler C."/>
            <person name="Brownlee C."/>
            <person name="Cock J.M."/>
            <person name="Elias M."/>
            <person name="Gladyshev V.N."/>
            <person name="Groth M."/>
            <person name="Guda C."/>
            <person name="Hadaegh A."/>
            <person name="Iglesias-Rodriguez M.D."/>
            <person name="Jenkins J."/>
            <person name="Jones B.M."/>
            <person name="Lawson T."/>
            <person name="Leese F."/>
            <person name="Lindquist E."/>
            <person name="Lobanov A."/>
            <person name="Lomsadze A."/>
            <person name="Malik S.B."/>
            <person name="Marsh M.E."/>
            <person name="Mackinder L."/>
            <person name="Mock T."/>
            <person name="Mueller-Roeber B."/>
            <person name="Pagarete A."/>
            <person name="Parker M."/>
            <person name="Probert I."/>
            <person name="Quesneville H."/>
            <person name="Raines C."/>
            <person name="Rensing S.A."/>
            <person name="Riano-Pachon D.M."/>
            <person name="Richier S."/>
            <person name="Rokitta S."/>
            <person name="Shiraiwa Y."/>
            <person name="Soanes D.M."/>
            <person name="van der Giezen M."/>
            <person name="Wahlund T.M."/>
            <person name="Williams B."/>
            <person name="Wilson W."/>
            <person name="Wolfe G."/>
            <person name="Wurch L.L."/>
        </authorList>
    </citation>
    <scope>NUCLEOTIDE SEQUENCE</scope>
</reference>
<feature type="transmembrane region" description="Helical" evidence="1">
    <location>
        <begin position="253"/>
        <end position="271"/>
    </location>
</feature>
<dbReference type="EnsemblProtists" id="EOD35084">
    <property type="protein sequence ID" value="EOD35084"/>
    <property type="gene ID" value="EMIHUDRAFT_227845"/>
</dbReference>
<dbReference type="InterPro" id="IPR036259">
    <property type="entry name" value="MFS_trans_sf"/>
</dbReference>
<keyword evidence="3" id="KW-1185">Reference proteome</keyword>
<accession>A0A0D3KH49</accession>
<reference evidence="2" key="2">
    <citation type="submission" date="2024-10" db="UniProtKB">
        <authorList>
            <consortium name="EnsemblProtists"/>
        </authorList>
    </citation>
    <scope>IDENTIFICATION</scope>
</reference>
<feature type="transmembrane region" description="Helical" evidence="1">
    <location>
        <begin position="55"/>
        <end position="75"/>
    </location>
</feature>
<dbReference type="Proteomes" id="UP000013827">
    <property type="component" value="Unassembled WGS sequence"/>
</dbReference>
<dbReference type="GeneID" id="17280355"/>
<proteinExistence type="predicted"/>
<organism evidence="2 3">
    <name type="scientific">Emiliania huxleyi (strain CCMP1516)</name>
    <dbReference type="NCBI Taxonomy" id="280463"/>
    <lineage>
        <taxon>Eukaryota</taxon>
        <taxon>Haptista</taxon>
        <taxon>Haptophyta</taxon>
        <taxon>Prymnesiophyceae</taxon>
        <taxon>Isochrysidales</taxon>
        <taxon>Noelaerhabdaceae</taxon>
        <taxon>Emiliania</taxon>
    </lineage>
</organism>
<evidence type="ECO:0000256" key="1">
    <source>
        <dbReference type="SAM" id="Phobius"/>
    </source>
</evidence>
<keyword evidence="1" id="KW-0472">Membrane</keyword>
<dbReference type="RefSeq" id="XP_005787513.1">
    <property type="nucleotide sequence ID" value="XM_005787456.1"/>
</dbReference>
<name>A0A0D3KH49_EMIH1</name>
<protein>
    <submittedName>
        <fullName evidence="2">Uncharacterized protein</fullName>
    </submittedName>
</protein>
<sequence length="276" mass="30270">MAEEAGKYTIKNPKSVGHCKAQPLTGGVTLEAREWDIEDKEFYEKEGLNIATRNLWASVPNLLMGFAVWLMWSVITTKIQDFAPSIDGINEGFRGCPGWYDKACCSTWQKATQDAFNDWQTKNYDGATPYSNADDFMYSKDFKDLKTAPASKDGPGGFYSPDEAYGCKVDADRNKAYKAALYVIGATGGLSGGIFRLPNSFVVPFICIACVFLAFFFMNNMPKETHPGPAYITSAIGVAIIYGTRNLTQPAAAIPITIGIIVVVSIIEHTFMRPSA</sequence>
<dbReference type="HOGENOM" id="CLU_1009857_0_0_1"/>
<feature type="transmembrane region" description="Helical" evidence="1">
    <location>
        <begin position="201"/>
        <end position="218"/>
    </location>
</feature>
<dbReference type="Gene3D" id="1.20.1250.20">
    <property type="entry name" value="MFS general substrate transporter like domains"/>
    <property type="match status" value="1"/>
</dbReference>
<keyword evidence="1" id="KW-0812">Transmembrane</keyword>
<dbReference type="PaxDb" id="2903-EOD35084"/>
<dbReference type="AlphaFoldDB" id="A0A0D3KH49"/>
<evidence type="ECO:0000313" key="2">
    <source>
        <dbReference type="EnsemblProtists" id="EOD35084"/>
    </source>
</evidence>